<proteinExistence type="predicted"/>
<gene>
    <name evidence="2" type="ORF">ThesuDRAFT_01195</name>
</gene>
<feature type="domain" description="Swt1-like HEPN" evidence="1">
    <location>
        <begin position="11"/>
        <end position="123"/>
    </location>
</feature>
<dbReference type="InterPro" id="IPR007555">
    <property type="entry name" value="DUF499"/>
</dbReference>
<evidence type="ECO:0000259" key="1">
    <source>
        <dbReference type="Pfam" id="PF18731"/>
    </source>
</evidence>
<evidence type="ECO:0000313" key="2">
    <source>
        <dbReference type="EMBL" id="EKP95443.1"/>
    </source>
</evidence>
<dbReference type="Pfam" id="PF18731">
    <property type="entry name" value="HEPN_Swt1"/>
    <property type="match status" value="1"/>
</dbReference>
<reference evidence="2" key="2">
    <citation type="submission" date="2012-10" db="EMBL/GenBank/DDBJ databases">
        <title>Improved high-quality draft of Thermaerobacter subterraneus C21, DSM 13965.</title>
        <authorList>
            <consortium name="DOE Joint Genome Institute"/>
            <person name="Eisen J."/>
            <person name="Huntemann M."/>
            <person name="Wei C.-L."/>
            <person name="Han J."/>
            <person name="Detter J.C."/>
            <person name="Han C."/>
            <person name="Tapia R."/>
            <person name="Chen A."/>
            <person name="Kyrpides N."/>
            <person name="Mavromatis K."/>
            <person name="Markowitz V."/>
            <person name="Szeto E."/>
            <person name="Ivanova N."/>
            <person name="Mikhailova N."/>
            <person name="Ovchinnikova G."/>
            <person name="Pagani I."/>
            <person name="Pati A."/>
            <person name="Goodwin L."/>
            <person name="Nordberg H.P."/>
            <person name="Cantor M.N."/>
            <person name="Hua S.X."/>
            <person name="Woyke T."/>
            <person name="Eisen J."/>
            <person name="Klenk H.-P."/>
        </authorList>
    </citation>
    <scope>NUCLEOTIDE SEQUENCE [LARGE SCALE GENOMIC DNA]</scope>
    <source>
        <strain evidence="2">DSM 13965</strain>
    </source>
</reference>
<dbReference type="eggNOG" id="COG1483">
    <property type="taxonomic scope" value="Bacteria"/>
</dbReference>
<comment type="caution">
    <text evidence="2">The sequence shown here is derived from an EMBL/GenBank/DDBJ whole genome shotgun (WGS) entry which is preliminary data.</text>
</comment>
<dbReference type="InterPro" id="IPR041650">
    <property type="entry name" value="HEPN_Swt1"/>
</dbReference>
<dbReference type="AlphaFoldDB" id="K6Q2K6"/>
<evidence type="ECO:0000313" key="3">
    <source>
        <dbReference type="Proteomes" id="UP000005710"/>
    </source>
</evidence>
<dbReference type="Pfam" id="PF04465">
    <property type="entry name" value="DUF499"/>
    <property type="match status" value="1"/>
</dbReference>
<sequence>MAVSNYERVRRALELLRNGLAPFVAREIRLARKEGRVDDRVLLRFVDDPLVAEKPVEQWDVALLLKLMWNTWNDVFKHTLGQAERSFVSEMRDWRNRWAHQEPFSSDDTYRVLDSARRLLAAIAAPEAEELDRMTAELLRIQFDEKVRQQRRKAGGSLIEAAASGMLKPWREVVSPHEDVAGGRYQQAEFAADLWQVYLGEARDEYQDPAEFFRRTYPTQSLKGLLVNAVRRLSGQGGDPVVQLQTNFGGGKTHSMLALYHLFSGLGPGSLPGVEDVLREAGFTSIPRARRVVLVGNRISVGNPSVKDDGTVVRTLWGELAWQLGRRDAYERVRADDERATNPGDTLRQLLADYGPCLILIDEWVAYARQLHDAGDLPAGSFETQFTFAQALTEAVKAVPHALLVVSLPASESPTATRTGAEDVEVGGSRGREALERLRNVIGRVEVPWRPATPEESFEIVRRRLFQPMTDPEQFEARDVVARAFMELYEKHPGEFPAECRQPQYERRIKAAYPIHPEVFDRLYGDWATLVRFQRTRGVLRLMAAVIHSLWEQGDRSPLILPSTLPMNDSRVQSELTRYLTDNWVPVIQRDVDGEGSLPRQIDGESNTFGRYGAARRVARTIFLGSAPTYTAANRGLDDRRIRLGCVGPGESPNVFGDALRRLASRATYLYTDGTRYWYAPQPNVNSLAEERAEQLKGQPDRVAEEIERRVRDQARHAAGPFAGVHPFPRSSQEVPDEPAARLVILGLDAPHQRSGESPARAAAAQILEWRGHQPRVYRNTLVFLAVDRSQLDGLDEAVRRYQAWDSILREREALNLDPHQTRTAERQRADADATVNLRLEEAFQWVLVPEQPDPQGEMEWVAVRLSGSGNLVERAGKKLVPDGHLYTQLGGNVLRLQLDKVPLWRGDHVEVRQLVEDFFRYLYLPRLRDPSVLVGAIENGVGMLTWLQDGFAYAESYDEAAGRYRGLRAGEGVSLDALAPVGLLVRPAVAERQLKAELVGPAGAGDVAGGGPAGQPATAGAAGVTVAGVVVAPGGGQGPGAVPGTPPQPVFRRFYGRATLNPMRVGGDAGKIAEEVIAHLAAPPGAEVRITLEIEASLPAGFSEPVIRTVRENCNTLKFEEHHFEEE</sequence>
<dbReference type="STRING" id="867903.ThesuDRAFT_01195"/>
<organism evidence="2 3">
    <name type="scientific">Thermaerobacter subterraneus DSM 13965</name>
    <dbReference type="NCBI Taxonomy" id="867903"/>
    <lineage>
        <taxon>Bacteria</taxon>
        <taxon>Bacillati</taxon>
        <taxon>Bacillota</taxon>
        <taxon>Clostridia</taxon>
        <taxon>Eubacteriales</taxon>
        <taxon>Clostridiales Family XVII. Incertae Sedis</taxon>
        <taxon>Thermaerobacter</taxon>
    </lineage>
</organism>
<dbReference type="EMBL" id="AENY02000002">
    <property type="protein sequence ID" value="EKP95443.1"/>
    <property type="molecule type" value="Genomic_DNA"/>
</dbReference>
<name>K6Q2K6_9FIRM</name>
<accession>K6Q2K6</accession>
<dbReference type="OrthoDB" id="9757917at2"/>
<dbReference type="RefSeq" id="WP_006903458.1">
    <property type="nucleotide sequence ID" value="NZ_JH976535.1"/>
</dbReference>
<dbReference type="HOGENOM" id="CLU_010124_0_0_9"/>
<protein>
    <submittedName>
        <fullName evidence="2">ATPase (AAA+ superfamily)</fullName>
    </submittedName>
</protein>
<dbReference type="Proteomes" id="UP000005710">
    <property type="component" value="Unassembled WGS sequence"/>
</dbReference>
<reference evidence="2" key="1">
    <citation type="submission" date="2010-10" db="EMBL/GenBank/DDBJ databases">
        <authorList>
            <consortium name="US DOE Joint Genome Institute (JGI-PGF)"/>
            <person name="Lucas S."/>
            <person name="Copeland A."/>
            <person name="Lapidus A."/>
            <person name="Bruce D."/>
            <person name="Goodwin L."/>
            <person name="Pitluck S."/>
            <person name="Kyrpides N."/>
            <person name="Mavromatis K."/>
            <person name="Detter J.C."/>
            <person name="Han C."/>
            <person name="Land M."/>
            <person name="Hauser L."/>
            <person name="Markowitz V."/>
            <person name="Cheng J.-F."/>
            <person name="Hugenholtz P."/>
            <person name="Woyke T."/>
            <person name="Wu D."/>
            <person name="Pukall R."/>
            <person name="Wahrenburg C."/>
            <person name="Brambilla E."/>
            <person name="Klenk H.-P."/>
            <person name="Eisen J.A."/>
        </authorList>
    </citation>
    <scope>NUCLEOTIDE SEQUENCE [LARGE SCALE GENOMIC DNA]</scope>
    <source>
        <strain evidence="2">DSM 13965</strain>
    </source>
</reference>
<keyword evidence="3" id="KW-1185">Reference proteome</keyword>